<dbReference type="SUPFAM" id="SSF49503">
    <property type="entry name" value="Cupredoxins"/>
    <property type="match status" value="1"/>
</dbReference>
<evidence type="ECO:0000256" key="1">
    <source>
        <dbReference type="SAM" id="Phobius"/>
    </source>
</evidence>
<dbReference type="Gene3D" id="2.60.40.420">
    <property type="entry name" value="Cupredoxins - blue copper proteins"/>
    <property type="match status" value="1"/>
</dbReference>
<accession>A0A2J0Q8F7</accession>
<dbReference type="EMBL" id="PCXQ01000001">
    <property type="protein sequence ID" value="PJE51534.1"/>
    <property type="molecule type" value="Genomic_DNA"/>
</dbReference>
<keyword evidence="1" id="KW-1133">Transmembrane helix</keyword>
<evidence type="ECO:0008006" key="4">
    <source>
        <dbReference type="Google" id="ProtNLM"/>
    </source>
</evidence>
<dbReference type="InterPro" id="IPR008972">
    <property type="entry name" value="Cupredoxin"/>
</dbReference>
<protein>
    <recommendedName>
        <fullName evidence="4">EfeO-type cupredoxin-like domain-containing protein</fullName>
    </recommendedName>
</protein>
<sequence>MEQRSNNGLMWFEIMLVLAVFILALIHFGETTSQLQTTNVTANGSLINNRKPRIYSVFYKAGVFSPTNLRIRVGDTVKFQNDGLTSLRVISDIGDNGEEVLSGLDSINDVKVGESYIYRFSKSGIFSYHNFYNELERGTVIVRDL</sequence>
<gene>
    <name evidence="2" type="ORF">COV29_00030</name>
</gene>
<reference evidence="2 3" key="1">
    <citation type="submission" date="2017-09" db="EMBL/GenBank/DDBJ databases">
        <title>Depth-based differentiation of microbial function through sediment-hosted aquifers and enrichment of novel symbionts in the deep terrestrial subsurface.</title>
        <authorList>
            <person name="Probst A.J."/>
            <person name="Ladd B."/>
            <person name="Jarett J.K."/>
            <person name="Geller-Mcgrath D.E."/>
            <person name="Sieber C.M."/>
            <person name="Emerson J.B."/>
            <person name="Anantharaman K."/>
            <person name="Thomas B.C."/>
            <person name="Malmstrom R."/>
            <person name="Stieglmeier M."/>
            <person name="Klingl A."/>
            <person name="Woyke T."/>
            <person name="Ryan C.M."/>
            <person name="Banfield J.F."/>
        </authorList>
    </citation>
    <scope>NUCLEOTIDE SEQUENCE [LARGE SCALE GENOMIC DNA]</scope>
    <source>
        <strain evidence="2">CG10_big_fil_rev_8_21_14_0_10_36_16</strain>
    </source>
</reference>
<comment type="caution">
    <text evidence="2">The sequence shown here is derived from an EMBL/GenBank/DDBJ whole genome shotgun (WGS) entry which is preliminary data.</text>
</comment>
<dbReference type="Proteomes" id="UP000228496">
    <property type="component" value="Unassembled WGS sequence"/>
</dbReference>
<evidence type="ECO:0000313" key="2">
    <source>
        <dbReference type="EMBL" id="PJE51534.1"/>
    </source>
</evidence>
<name>A0A2J0Q8F7_9BACT</name>
<evidence type="ECO:0000313" key="3">
    <source>
        <dbReference type="Proteomes" id="UP000228496"/>
    </source>
</evidence>
<dbReference type="AlphaFoldDB" id="A0A2J0Q8F7"/>
<keyword evidence="1" id="KW-0812">Transmembrane</keyword>
<feature type="transmembrane region" description="Helical" evidence="1">
    <location>
        <begin position="9"/>
        <end position="29"/>
    </location>
</feature>
<proteinExistence type="predicted"/>
<organism evidence="2 3">
    <name type="scientific">Candidatus Yanofskybacteria bacterium CG10_big_fil_rev_8_21_14_0_10_36_16</name>
    <dbReference type="NCBI Taxonomy" id="1975096"/>
    <lineage>
        <taxon>Bacteria</taxon>
        <taxon>Candidatus Yanofskyibacteriota</taxon>
    </lineage>
</organism>
<keyword evidence="1" id="KW-0472">Membrane</keyword>